<keyword evidence="2" id="KW-0536">Nodulation</keyword>
<dbReference type="CDD" id="cd08417">
    <property type="entry name" value="PBP2_Nitroaromatics_like"/>
    <property type="match status" value="1"/>
</dbReference>
<dbReference type="PANTHER" id="PTHR30118">
    <property type="entry name" value="HTH-TYPE TRANSCRIPTIONAL REGULATOR LEUO-RELATED"/>
    <property type="match status" value="1"/>
</dbReference>
<gene>
    <name evidence="8" type="ORF">IOD40_17350</name>
</gene>
<dbReference type="Pfam" id="PF03466">
    <property type="entry name" value="LysR_substrate"/>
    <property type="match status" value="1"/>
</dbReference>
<evidence type="ECO:0000256" key="2">
    <source>
        <dbReference type="ARBA" id="ARBA00022458"/>
    </source>
</evidence>
<dbReference type="InterPro" id="IPR005119">
    <property type="entry name" value="LysR_subst-bd"/>
</dbReference>
<comment type="caution">
    <text evidence="8">The sequence shown here is derived from an EMBL/GenBank/DDBJ whole genome shotgun (WGS) entry which is preliminary data.</text>
</comment>
<dbReference type="InterPro" id="IPR036390">
    <property type="entry name" value="WH_DNA-bd_sf"/>
</dbReference>
<dbReference type="SUPFAM" id="SSF53850">
    <property type="entry name" value="Periplasmic binding protein-like II"/>
    <property type="match status" value="1"/>
</dbReference>
<organism evidence="8 9">
    <name type="scientific">Aquamicrobium zhengzhouense</name>
    <dbReference type="NCBI Taxonomy" id="2781738"/>
    <lineage>
        <taxon>Bacteria</taxon>
        <taxon>Pseudomonadati</taxon>
        <taxon>Pseudomonadota</taxon>
        <taxon>Alphaproteobacteria</taxon>
        <taxon>Hyphomicrobiales</taxon>
        <taxon>Phyllobacteriaceae</taxon>
        <taxon>Aquamicrobium</taxon>
    </lineage>
</organism>
<dbReference type="Proteomes" id="UP000601789">
    <property type="component" value="Unassembled WGS sequence"/>
</dbReference>
<comment type="similarity">
    <text evidence="1">Belongs to the LysR transcriptional regulatory family.</text>
</comment>
<evidence type="ECO:0000256" key="6">
    <source>
        <dbReference type="ARBA" id="ARBA00023163"/>
    </source>
</evidence>
<accession>A0ABS0SGJ8</accession>
<evidence type="ECO:0000259" key="7">
    <source>
        <dbReference type="PROSITE" id="PS50931"/>
    </source>
</evidence>
<dbReference type="PROSITE" id="PS50931">
    <property type="entry name" value="HTH_LYSR"/>
    <property type="match status" value="1"/>
</dbReference>
<dbReference type="EMBL" id="JADGMQ010000016">
    <property type="protein sequence ID" value="MBI1622430.1"/>
    <property type="molecule type" value="Genomic_DNA"/>
</dbReference>
<evidence type="ECO:0000256" key="4">
    <source>
        <dbReference type="ARBA" id="ARBA00023015"/>
    </source>
</evidence>
<evidence type="ECO:0000313" key="8">
    <source>
        <dbReference type="EMBL" id="MBI1622430.1"/>
    </source>
</evidence>
<evidence type="ECO:0000256" key="3">
    <source>
        <dbReference type="ARBA" id="ARBA00022491"/>
    </source>
</evidence>
<protein>
    <submittedName>
        <fullName evidence="8">LysR family transcriptional regulator</fullName>
    </submittedName>
</protein>
<dbReference type="Gene3D" id="3.40.190.10">
    <property type="entry name" value="Periplasmic binding protein-like II"/>
    <property type="match status" value="2"/>
</dbReference>
<dbReference type="Gene3D" id="1.10.10.10">
    <property type="entry name" value="Winged helix-like DNA-binding domain superfamily/Winged helix DNA-binding domain"/>
    <property type="match status" value="1"/>
</dbReference>
<dbReference type="SUPFAM" id="SSF46785">
    <property type="entry name" value="Winged helix' DNA-binding domain"/>
    <property type="match status" value="1"/>
</dbReference>
<reference evidence="8 9" key="1">
    <citation type="submission" date="2020-10" db="EMBL/GenBank/DDBJ databases">
        <title>Aquamicrobium zhengzhouensis sp. nov., a exopolysaccharide producing bacterium isolated from farmland soil.</title>
        <authorList>
            <person name="Wang X."/>
        </authorList>
    </citation>
    <scope>NUCLEOTIDE SEQUENCE [LARGE SCALE GENOMIC DNA]</scope>
    <source>
        <strain evidence="9">cd-1</strain>
    </source>
</reference>
<keyword evidence="4" id="KW-0805">Transcription regulation</keyword>
<keyword evidence="6" id="KW-0804">Transcription</keyword>
<evidence type="ECO:0000256" key="1">
    <source>
        <dbReference type="ARBA" id="ARBA00009437"/>
    </source>
</evidence>
<dbReference type="RefSeq" id="WP_198477971.1">
    <property type="nucleotide sequence ID" value="NZ_JADGMQ010000016.1"/>
</dbReference>
<dbReference type="InterPro" id="IPR036388">
    <property type="entry name" value="WH-like_DNA-bd_sf"/>
</dbReference>
<feature type="domain" description="HTH lysR-type" evidence="7">
    <location>
        <begin position="15"/>
        <end position="72"/>
    </location>
</feature>
<keyword evidence="5" id="KW-0238">DNA-binding</keyword>
<dbReference type="InterPro" id="IPR050389">
    <property type="entry name" value="LysR-type_TF"/>
</dbReference>
<dbReference type="InterPro" id="IPR000847">
    <property type="entry name" value="LysR_HTH_N"/>
</dbReference>
<dbReference type="InterPro" id="IPR037402">
    <property type="entry name" value="YidZ_PBP2"/>
</dbReference>
<keyword evidence="9" id="KW-1185">Reference proteome</keyword>
<dbReference type="PANTHER" id="PTHR30118:SF6">
    <property type="entry name" value="HTH-TYPE TRANSCRIPTIONAL REGULATOR LEUO"/>
    <property type="match status" value="1"/>
</dbReference>
<keyword evidence="3" id="KW-0678">Repressor</keyword>
<evidence type="ECO:0000313" key="9">
    <source>
        <dbReference type="Proteomes" id="UP000601789"/>
    </source>
</evidence>
<evidence type="ECO:0000256" key="5">
    <source>
        <dbReference type="ARBA" id="ARBA00023125"/>
    </source>
</evidence>
<proteinExistence type="inferred from homology"/>
<dbReference type="Pfam" id="PF00126">
    <property type="entry name" value="HTH_1"/>
    <property type="match status" value="1"/>
</dbReference>
<sequence>MTRSPLKETTTPLQTDFAALHVLKCVHDARSIRGAAEALDKNQSTISYTIDRLRQTFDDPLFVRLGRGIVPTPRCTAIVKGAEELLARFETLLAVEEFDPSVSGDRITLSCNFYERSIFLPRLMSQIRKDAPNIRLIVIQANSEGHRQLENGECDVVIAPLTAEASGIYSSELLRERYACFVAPGSRFTREPLTLTAFEKSKHILVRHAPHWRPYYRETLDRLGVSLDIALEVPSFGIVDHIVENCDLIFTASAGFERIFSPRLTMIPAPFDCDFPIRMSWAARTHKSPSHVWLRSLISQIASDLRKEGGN</sequence>
<name>A0ABS0SGJ8_9HYPH</name>